<feature type="compositionally biased region" description="Low complexity" evidence="1">
    <location>
        <begin position="337"/>
        <end position="380"/>
    </location>
</feature>
<feature type="region of interest" description="Disordered" evidence="1">
    <location>
        <begin position="309"/>
        <end position="468"/>
    </location>
</feature>
<comment type="caution">
    <text evidence="4">The sequence shown here is derived from an EMBL/GenBank/DDBJ whole genome shotgun (WGS) entry which is preliminary data.</text>
</comment>
<evidence type="ECO:0000256" key="3">
    <source>
        <dbReference type="SAM" id="SignalP"/>
    </source>
</evidence>
<feature type="transmembrane region" description="Helical" evidence="2">
    <location>
        <begin position="474"/>
        <end position="497"/>
    </location>
</feature>
<feature type="compositionally biased region" description="Gly residues" evidence="1">
    <location>
        <begin position="456"/>
        <end position="468"/>
    </location>
</feature>
<keyword evidence="2" id="KW-1133">Transmembrane helix</keyword>
<dbReference type="Gene3D" id="2.40.10.10">
    <property type="entry name" value="Trypsin-like serine proteases"/>
    <property type="match status" value="1"/>
</dbReference>
<dbReference type="OrthoDB" id="5565075at2759"/>
<evidence type="ECO:0000256" key="2">
    <source>
        <dbReference type="SAM" id="Phobius"/>
    </source>
</evidence>
<dbReference type="InterPro" id="IPR043504">
    <property type="entry name" value="Peptidase_S1_PA_chymotrypsin"/>
</dbReference>
<feature type="compositionally biased region" description="Polar residues" evidence="1">
    <location>
        <begin position="397"/>
        <end position="408"/>
    </location>
</feature>
<accession>A0A9W8HD21</accession>
<feature type="signal peptide" evidence="3">
    <location>
        <begin position="1"/>
        <end position="28"/>
    </location>
</feature>
<name>A0A9W8HD21_9FUNG</name>
<evidence type="ECO:0000256" key="1">
    <source>
        <dbReference type="SAM" id="MobiDB-lite"/>
    </source>
</evidence>
<feature type="chain" id="PRO_5040792279" description="Peptidase S1 domain-containing protein" evidence="3">
    <location>
        <begin position="29"/>
        <end position="556"/>
    </location>
</feature>
<evidence type="ECO:0008006" key="6">
    <source>
        <dbReference type="Google" id="ProtNLM"/>
    </source>
</evidence>
<feature type="compositionally biased region" description="Gly residues" evidence="1">
    <location>
        <begin position="381"/>
        <end position="396"/>
    </location>
</feature>
<sequence length="556" mass="56797">MPARDAGRIYTLLLAALLAACAVLPARAATGPNPDLMAYRGGLLIKNGQQTSCELGVIDGNAGFVAASCVTGASGAVDTSAQYEVYVDHTEQGLPASSPLQPSSITVHPGYNPKTFANNIALLQFSLVPVKQWRIRVALNRDDWTNVTFLRRHMEDIDGQVWDPAISGGSPLADSSCAGNYGLYGPNRNDFKCTASTAPKMGGSKCGVPYGTIYGISGNYMAVAGLYSHSVVDGSDLCSSKNAVHYYTLLTNYVPFAQALLGRSIMTYIAPGSSYVQSTNTAYAMAAGSFVTPQGMKAITGDAFSKSASDWQTASGTGTGSQPPGPIFDGGSSSNPQSDGSDNNSNTNGNGGSSNNNTNGNGNNSNGSNGNGNGSSNSNNNGGGNNNNGGGNGQGGTAQTSGMHSSVATAPGSGSMGQGVGGQINSSAIPDGSQDDDAVSGEIQRPGGTGLLPAGDGSGTGHYKGGGGGMKKGAAAALAVCLTLLVLGLLVGGYYVLRWRRERKARQWSPDAVQQILESHIVENEAGAAPEPKFELPSYRHHRATMLVASGPQSAD</sequence>
<dbReference type="AlphaFoldDB" id="A0A9W8HD21"/>
<dbReference type="PROSITE" id="PS51257">
    <property type="entry name" value="PROKAR_LIPOPROTEIN"/>
    <property type="match status" value="1"/>
</dbReference>
<evidence type="ECO:0000313" key="4">
    <source>
        <dbReference type="EMBL" id="KAJ2781091.1"/>
    </source>
</evidence>
<evidence type="ECO:0000313" key="5">
    <source>
        <dbReference type="Proteomes" id="UP001140217"/>
    </source>
</evidence>
<dbReference type="InterPro" id="IPR009003">
    <property type="entry name" value="Peptidase_S1_PA"/>
</dbReference>
<keyword evidence="5" id="KW-1185">Reference proteome</keyword>
<gene>
    <name evidence="4" type="ORF">H4R18_003086</name>
</gene>
<dbReference type="EMBL" id="JANBUL010000115">
    <property type="protein sequence ID" value="KAJ2781091.1"/>
    <property type="molecule type" value="Genomic_DNA"/>
</dbReference>
<dbReference type="Proteomes" id="UP001140217">
    <property type="component" value="Unassembled WGS sequence"/>
</dbReference>
<dbReference type="SUPFAM" id="SSF50494">
    <property type="entry name" value="Trypsin-like serine proteases"/>
    <property type="match status" value="1"/>
</dbReference>
<keyword evidence="2" id="KW-0472">Membrane</keyword>
<protein>
    <recommendedName>
        <fullName evidence="6">Peptidase S1 domain-containing protein</fullName>
    </recommendedName>
</protein>
<feature type="compositionally biased region" description="Low complexity" evidence="1">
    <location>
        <begin position="312"/>
        <end position="322"/>
    </location>
</feature>
<organism evidence="4 5">
    <name type="scientific">Coemansia javaensis</name>
    <dbReference type="NCBI Taxonomy" id="2761396"/>
    <lineage>
        <taxon>Eukaryota</taxon>
        <taxon>Fungi</taxon>
        <taxon>Fungi incertae sedis</taxon>
        <taxon>Zoopagomycota</taxon>
        <taxon>Kickxellomycotina</taxon>
        <taxon>Kickxellomycetes</taxon>
        <taxon>Kickxellales</taxon>
        <taxon>Kickxellaceae</taxon>
        <taxon>Coemansia</taxon>
    </lineage>
</organism>
<keyword evidence="3" id="KW-0732">Signal</keyword>
<keyword evidence="2" id="KW-0812">Transmembrane</keyword>
<proteinExistence type="predicted"/>
<reference evidence="4" key="1">
    <citation type="submission" date="2022-07" db="EMBL/GenBank/DDBJ databases">
        <title>Phylogenomic reconstructions and comparative analyses of Kickxellomycotina fungi.</title>
        <authorList>
            <person name="Reynolds N.K."/>
            <person name="Stajich J.E."/>
            <person name="Barry K."/>
            <person name="Grigoriev I.V."/>
            <person name="Crous P."/>
            <person name="Smith M.E."/>
        </authorList>
    </citation>
    <scope>NUCLEOTIDE SEQUENCE</scope>
    <source>
        <strain evidence="4">NBRC 105414</strain>
    </source>
</reference>